<dbReference type="InterPro" id="IPR023198">
    <property type="entry name" value="PGP-like_dom2"/>
</dbReference>
<accession>A0A2A9CQG8</accession>
<dbReference type="InterPro" id="IPR050155">
    <property type="entry name" value="HAD-like_hydrolase_sf"/>
</dbReference>
<evidence type="ECO:0000313" key="2">
    <source>
        <dbReference type="Proteomes" id="UP000226079"/>
    </source>
</evidence>
<dbReference type="EMBL" id="PDJC01000001">
    <property type="protein sequence ID" value="PFG16588.1"/>
    <property type="molecule type" value="Genomic_DNA"/>
</dbReference>
<dbReference type="OrthoDB" id="4307245at2"/>
<dbReference type="SFLD" id="SFLDG01129">
    <property type="entry name" value="C1.5:_HAD__Beta-PGM__Phosphata"/>
    <property type="match status" value="1"/>
</dbReference>
<dbReference type="SFLD" id="SFLDS00003">
    <property type="entry name" value="Haloacid_Dehalogenase"/>
    <property type="match status" value="1"/>
</dbReference>
<gene>
    <name evidence="1" type="ORF">ATK74_1135</name>
</gene>
<dbReference type="InterPro" id="IPR041492">
    <property type="entry name" value="HAD_2"/>
</dbReference>
<dbReference type="GO" id="GO:0008967">
    <property type="term" value="F:phosphoglycolate phosphatase activity"/>
    <property type="evidence" value="ECO:0007669"/>
    <property type="project" value="TreeGrafter"/>
</dbReference>
<dbReference type="GO" id="GO:0005829">
    <property type="term" value="C:cytosol"/>
    <property type="evidence" value="ECO:0007669"/>
    <property type="project" value="TreeGrafter"/>
</dbReference>
<dbReference type="AlphaFoldDB" id="A0A2A9CQG8"/>
<dbReference type="PANTHER" id="PTHR43434:SF1">
    <property type="entry name" value="PHOSPHOGLYCOLATE PHOSPHATASE"/>
    <property type="match status" value="1"/>
</dbReference>
<sequence>MRYVVWDWNGTLLNDLACAVSATNQLLDEFRLPRLAGVAAYHQVFRFPVRDYYADLGFDVSPEGNFDAASRRFLELYLAAARGCELHDGATQTMAALHSDGIGQVLISASEQTNLTTQVTPFGLDGWLEQALGLSDIYAASKRMLAERWLESTGADPAQVLFVGDSEHDYEIAAGLGARCALYSGGHQSRQHLESFPVPVIDDLRQVAELVRAG</sequence>
<dbReference type="PANTHER" id="PTHR43434">
    <property type="entry name" value="PHOSPHOGLYCOLATE PHOSPHATASE"/>
    <property type="match status" value="1"/>
</dbReference>
<dbReference type="GO" id="GO:0006281">
    <property type="term" value="P:DNA repair"/>
    <property type="evidence" value="ECO:0007669"/>
    <property type="project" value="TreeGrafter"/>
</dbReference>
<reference evidence="1 2" key="1">
    <citation type="submission" date="2017-10" db="EMBL/GenBank/DDBJ databases">
        <title>Sequencing the genomes of 1000 actinobacteria strains.</title>
        <authorList>
            <person name="Klenk H.-P."/>
        </authorList>
    </citation>
    <scope>NUCLEOTIDE SEQUENCE [LARGE SCALE GENOMIC DNA]</scope>
    <source>
        <strain evidence="1 2">DSM 15597</strain>
    </source>
</reference>
<dbReference type="InterPro" id="IPR036412">
    <property type="entry name" value="HAD-like_sf"/>
</dbReference>
<dbReference type="Gene3D" id="3.40.50.1000">
    <property type="entry name" value="HAD superfamily/HAD-like"/>
    <property type="match status" value="1"/>
</dbReference>
<dbReference type="InterPro" id="IPR023214">
    <property type="entry name" value="HAD_sf"/>
</dbReference>
<organism evidence="1 2">
    <name type="scientific">Propionicimonas paludicola</name>
    <dbReference type="NCBI Taxonomy" id="185243"/>
    <lineage>
        <taxon>Bacteria</taxon>
        <taxon>Bacillati</taxon>
        <taxon>Actinomycetota</taxon>
        <taxon>Actinomycetes</taxon>
        <taxon>Propionibacteriales</taxon>
        <taxon>Nocardioidaceae</taxon>
        <taxon>Propionicimonas</taxon>
    </lineage>
</organism>
<proteinExistence type="predicted"/>
<keyword evidence="2" id="KW-1185">Reference proteome</keyword>
<dbReference type="RefSeq" id="WP_098460110.1">
    <property type="nucleotide sequence ID" value="NZ_PDJC01000001.1"/>
</dbReference>
<dbReference type="Gene3D" id="1.10.150.240">
    <property type="entry name" value="Putative phosphatase, domain 2"/>
    <property type="match status" value="1"/>
</dbReference>
<protein>
    <submittedName>
        <fullName evidence="1">Phosphoglycolate phosphatase</fullName>
    </submittedName>
</protein>
<dbReference type="Pfam" id="PF13419">
    <property type="entry name" value="HAD_2"/>
    <property type="match status" value="1"/>
</dbReference>
<dbReference type="SUPFAM" id="SSF56784">
    <property type="entry name" value="HAD-like"/>
    <property type="match status" value="1"/>
</dbReference>
<comment type="caution">
    <text evidence="1">The sequence shown here is derived from an EMBL/GenBank/DDBJ whole genome shotgun (WGS) entry which is preliminary data.</text>
</comment>
<name>A0A2A9CQG8_9ACTN</name>
<dbReference type="Proteomes" id="UP000226079">
    <property type="component" value="Unassembled WGS sequence"/>
</dbReference>
<evidence type="ECO:0000313" key="1">
    <source>
        <dbReference type="EMBL" id="PFG16588.1"/>
    </source>
</evidence>